<dbReference type="InterPro" id="IPR033892">
    <property type="entry name" value="FNR_bac"/>
</dbReference>
<protein>
    <recommendedName>
        <fullName evidence="6">Flavodoxin/ferredoxin--NADP reductase</fullName>
        <ecNumber evidence="5">1.18.1.2</ecNumber>
        <ecNumber evidence="4">1.19.1.1</ecNumber>
    </recommendedName>
    <alternativeName>
        <fullName evidence="15">Ferredoxin (flavodoxin):NADP(+) oxidoreductase</fullName>
    </alternativeName>
    <alternativeName>
        <fullName evidence="13">Ferredoxin--NADP reductase</fullName>
    </alternativeName>
    <alternativeName>
        <fullName evidence="14">Flavodoxin--NADP reductase</fullName>
    </alternativeName>
</protein>
<evidence type="ECO:0000256" key="3">
    <source>
        <dbReference type="ARBA" id="ARBA00008312"/>
    </source>
</evidence>
<dbReference type="SUPFAM" id="SSF52343">
    <property type="entry name" value="Ferredoxin reductase-like, C-terminal NADP-linked domain"/>
    <property type="match status" value="1"/>
</dbReference>
<dbReference type="Gene3D" id="2.40.30.10">
    <property type="entry name" value="Translation factors"/>
    <property type="match status" value="1"/>
</dbReference>
<dbReference type="GO" id="GO:0005737">
    <property type="term" value="C:cytoplasm"/>
    <property type="evidence" value="ECO:0007669"/>
    <property type="project" value="UniProtKB-SubCell"/>
</dbReference>
<evidence type="ECO:0000256" key="6">
    <source>
        <dbReference type="ARBA" id="ARBA00020327"/>
    </source>
</evidence>
<evidence type="ECO:0000256" key="7">
    <source>
        <dbReference type="ARBA" id="ARBA00022490"/>
    </source>
</evidence>
<evidence type="ECO:0000259" key="18">
    <source>
        <dbReference type="PROSITE" id="PS51384"/>
    </source>
</evidence>
<accession>A0A506QGX2</accession>
<evidence type="ECO:0000256" key="15">
    <source>
        <dbReference type="ARBA" id="ARBA00030173"/>
    </source>
</evidence>
<keyword evidence="7" id="KW-0963">Cytoplasm</keyword>
<reference evidence="19 20" key="1">
    <citation type="submission" date="2019-06" db="EMBL/GenBank/DDBJ databases">
        <title>Taxogenomics and systematics of the genus Pantoea.</title>
        <authorList>
            <person name="Tambong J.T."/>
        </authorList>
    </citation>
    <scope>NUCLEOTIDE SEQUENCE [LARGE SCALE GENOMIC DNA]</scope>
    <source>
        <strain evidence="19 20">LMG 24200</strain>
    </source>
</reference>
<evidence type="ECO:0000256" key="5">
    <source>
        <dbReference type="ARBA" id="ARBA00013223"/>
    </source>
</evidence>
<evidence type="ECO:0000256" key="4">
    <source>
        <dbReference type="ARBA" id="ARBA00012872"/>
    </source>
</evidence>
<sequence>MAEWVNAEVKEVKNWTDALFSLRVNAPIDPFVAGQFAKLALEIDGERVQRAYSYVNAPKDDLLEFYLVTVPEGKLSPHLQALRPGDQVMVTKEAAGFFVLDEVPDCKTLWMLATGTAIGPYLSMLQQGEGVDRFENIVLVHAARYAADLSFLPLMQQLQQRYPGQLHIQTVVSREAVAGSLTGRVPALIENGELERATGLTLDADSSHVMLCGNPQMVRDTQQLLKETRGMRKHLKRKPGHITSEHYW</sequence>
<dbReference type="RefSeq" id="WP_128084482.1">
    <property type="nucleotide sequence ID" value="NZ_CP071405.1"/>
</dbReference>
<keyword evidence="11" id="KW-0521">NADP</keyword>
<comment type="caution">
    <text evidence="19">The sequence shown here is derived from an EMBL/GenBank/DDBJ whole genome shotgun (WGS) entry which is preliminary data.</text>
</comment>
<keyword evidence="9" id="KW-0547">Nucleotide-binding</keyword>
<proteinExistence type="inferred from homology"/>
<organism evidence="19 20">
    <name type="scientific">Pantoea deleyi</name>
    <dbReference type="NCBI Taxonomy" id="470932"/>
    <lineage>
        <taxon>Bacteria</taxon>
        <taxon>Pseudomonadati</taxon>
        <taxon>Pseudomonadota</taxon>
        <taxon>Gammaproteobacteria</taxon>
        <taxon>Enterobacterales</taxon>
        <taxon>Erwiniaceae</taxon>
        <taxon>Pantoea</taxon>
    </lineage>
</organism>
<keyword evidence="10" id="KW-0274">FAD</keyword>
<evidence type="ECO:0000256" key="8">
    <source>
        <dbReference type="ARBA" id="ARBA00022630"/>
    </source>
</evidence>
<evidence type="ECO:0000256" key="13">
    <source>
        <dbReference type="ARBA" id="ARBA00029856"/>
    </source>
</evidence>
<evidence type="ECO:0000256" key="12">
    <source>
        <dbReference type="ARBA" id="ARBA00023002"/>
    </source>
</evidence>
<dbReference type="InterPro" id="IPR008333">
    <property type="entry name" value="Cbr1-like_FAD-bd_dom"/>
</dbReference>
<dbReference type="Pfam" id="PF00970">
    <property type="entry name" value="FAD_binding_6"/>
    <property type="match status" value="1"/>
</dbReference>
<comment type="cofactor">
    <cofactor evidence="1">
        <name>FAD</name>
        <dbReference type="ChEBI" id="CHEBI:57692"/>
    </cofactor>
</comment>
<dbReference type="FunFam" id="2.40.30.10:FF:000044">
    <property type="entry name" value="Ferredoxin--NADP(+) reductase"/>
    <property type="match status" value="1"/>
</dbReference>
<keyword evidence="8" id="KW-0285">Flavoprotein</keyword>
<comment type="catalytic activity">
    <reaction evidence="17">
        <text>2 reduced [2Fe-2S]-[ferredoxin] + NADP(+) + H(+) = 2 oxidized [2Fe-2S]-[ferredoxin] + NADPH</text>
        <dbReference type="Rhea" id="RHEA:20125"/>
        <dbReference type="Rhea" id="RHEA-COMP:10000"/>
        <dbReference type="Rhea" id="RHEA-COMP:10001"/>
        <dbReference type="ChEBI" id="CHEBI:15378"/>
        <dbReference type="ChEBI" id="CHEBI:33737"/>
        <dbReference type="ChEBI" id="CHEBI:33738"/>
        <dbReference type="ChEBI" id="CHEBI:57783"/>
        <dbReference type="ChEBI" id="CHEBI:58349"/>
        <dbReference type="EC" id="1.18.1.2"/>
    </reaction>
</comment>
<dbReference type="NCBIfam" id="NF008178">
    <property type="entry name" value="PRK10926.1"/>
    <property type="match status" value="1"/>
</dbReference>
<name>A0A506QGX2_9GAMM</name>
<feature type="domain" description="FAD-binding FR-type" evidence="18">
    <location>
        <begin position="2"/>
        <end position="101"/>
    </location>
</feature>
<evidence type="ECO:0000313" key="19">
    <source>
        <dbReference type="EMBL" id="TPV45443.1"/>
    </source>
</evidence>
<comment type="catalytic activity">
    <reaction evidence="16">
        <text>reduced [flavodoxin] + NADP(+) = oxidized [flavodoxin] + NADPH + 2 H(+)</text>
        <dbReference type="Rhea" id="RHEA:50756"/>
        <dbReference type="Rhea" id="RHEA-COMP:10622"/>
        <dbReference type="Rhea" id="RHEA-COMP:10623"/>
        <dbReference type="ChEBI" id="CHEBI:15378"/>
        <dbReference type="ChEBI" id="CHEBI:57618"/>
        <dbReference type="ChEBI" id="CHEBI:57783"/>
        <dbReference type="ChEBI" id="CHEBI:58210"/>
        <dbReference type="ChEBI" id="CHEBI:58349"/>
        <dbReference type="EC" id="1.19.1.1"/>
    </reaction>
</comment>
<dbReference type="InterPro" id="IPR001433">
    <property type="entry name" value="OxRdtase_FAD/NAD-bd"/>
</dbReference>
<dbReference type="Pfam" id="PF00175">
    <property type="entry name" value="NAD_binding_1"/>
    <property type="match status" value="1"/>
</dbReference>
<evidence type="ECO:0000256" key="10">
    <source>
        <dbReference type="ARBA" id="ARBA00022827"/>
    </source>
</evidence>
<dbReference type="GO" id="GO:0034599">
    <property type="term" value="P:cellular response to oxidative stress"/>
    <property type="evidence" value="ECO:0007669"/>
    <property type="project" value="TreeGrafter"/>
</dbReference>
<dbReference type="GO" id="GO:0042167">
    <property type="term" value="P:heme catabolic process"/>
    <property type="evidence" value="ECO:0007669"/>
    <property type="project" value="TreeGrafter"/>
</dbReference>
<dbReference type="PROSITE" id="PS51384">
    <property type="entry name" value="FAD_FR"/>
    <property type="match status" value="1"/>
</dbReference>
<dbReference type="GO" id="GO:0000166">
    <property type="term" value="F:nucleotide binding"/>
    <property type="evidence" value="ECO:0007669"/>
    <property type="project" value="UniProtKB-KW"/>
</dbReference>
<keyword evidence="12 19" id="KW-0560">Oxidoreductase</keyword>
<comment type="subcellular location">
    <subcellularLocation>
        <location evidence="2">Cytoplasm</location>
    </subcellularLocation>
</comment>
<dbReference type="AlphaFoldDB" id="A0A506QGX2"/>
<evidence type="ECO:0000256" key="11">
    <source>
        <dbReference type="ARBA" id="ARBA00022857"/>
    </source>
</evidence>
<evidence type="ECO:0000256" key="9">
    <source>
        <dbReference type="ARBA" id="ARBA00022741"/>
    </source>
</evidence>
<dbReference type="CDD" id="cd06195">
    <property type="entry name" value="FNR1"/>
    <property type="match status" value="1"/>
</dbReference>
<dbReference type="Proteomes" id="UP000317747">
    <property type="component" value="Unassembled WGS sequence"/>
</dbReference>
<dbReference type="InterPro" id="IPR051930">
    <property type="entry name" value="FNR_type-1"/>
</dbReference>
<dbReference type="InterPro" id="IPR017938">
    <property type="entry name" value="Riboflavin_synthase-like_b-brl"/>
</dbReference>
<comment type="similarity">
    <text evidence="3">Belongs to the ferredoxin--NADP reductase type 1 family.</text>
</comment>
<dbReference type="EC" id="1.18.1.2" evidence="5"/>
<dbReference type="OrthoDB" id="9784483at2"/>
<evidence type="ECO:0000313" key="20">
    <source>
        <dbReference type="Proteomes" id="UP000317747"/>
    </source>
</evidence>
<dbReference type="PANTHER" id="PTHR47878:SF1">
    <property type="entry name" value="FLAVODOXIN_FERREDOXIN--NADP REDUCTASE"/>
    <property type="match status" value="1"/>
</dbReference>
<evidence type="ECO:0000256" key="17">
    <source>
        <dbReference type="ARBA" id="ARBA00047776"/>
    </source>
</evidence>
<gene>
    <name evidence="19" type="ORF">FJW01_05365</name>
</gene>
<keyword evidence="20" id="KW-1185">Reference proteome</keyword>
<dbReference type="EC" id="1.19.1.1" evidence="4"/>
<dbReference type="InterPro" id="IPR039261">
    <property type="entry name" value="FNR_nucleotide-bd"/>
</dbReference>
<evidence type="ECO:0000256" key="2">
    <source>
        <dbReference type="ARBA" id="ARBA00004496"/>
    </source>
</evidence>
<dbReference type="GO" id="GO:0004324">
    <property type="term" value="F:ferredoxin-NADP+ reductase activity"/>
    <property type="evidence" value="ECO:0007669"/>
    <property type="project" value="UniProtKB-EC"/>
</dbReference>
<evidence type="ECO:0000256" key="14">
    <source>
        <dbReference type="ARBA" id="ARBA00030000"/>
    </source>
</evidence>
<dbReference type="Gene3D" id="3.40.50.80">
    <property type="entry name" value="Nucleotide-binding domain of ferredoxin-NADP reductase (FNR) module"/>
    <property type="match status" value="1"/>
</dbReference>
<dbReference type="FunFam" id="3.40.50.80:FF:000013">
    <property type="entry name" value="Ferredoxin--NADP(+) reductase"/>
    <property type="match status" value="1"/>
</dbReference>
<dbReference type="SUPFAM" id="SSF63380">
    <property type="entry name" value="Riboflavin synthase domain-like"/>
    <property type="match status" value="1"/>
</dbReference>
<dbReference type="InterPro" id="IPR017927">
    <property type="entry name" value="FAD-bd_FR_type"/>
</dbReference>
<evidence type="ECO:0000256" key="16">
    <source>
        <dbReference type="ARBA" id="ARBA00047271"/>
    </source>
</evidence>
<dbReference type="PANTHER" id="PTHR47878">
    <property type="entry name" value="OXIDOREDUCTASE FAD/NAD(P)-BINDING DOMAIN PROTEIN"/>
    <property type="match status" value="1"/>
</dbReference>
<evidence type="ECO:0000256" key="1">
    <source>
        <dbReference type="ARBA" id="ARBA00001974"/>
    </source>
</evidence>
<dbReference type="EMBL" id="VHJA01000040">
    <property type="protein sequence ID" value="TPV45443.1"/>
    <property type="molecule type" value="Genomic_DNA"/>
</dbReference>